<feature type="region of interest" description="Disordered" evidence="1">
    <location>
        <begin position="140"/>
        <end position="159"/>
    </location>
</feature>
<evidence type="ECO:0000313" key="4">
    <source>
        <dbReference type="Proteomes" id="UP001497516"/>
    </source>
</evidence>
<protein>
    <recommendedName>
        <fullName evidence="2">Retrotransposon gag domain-containing protein</fullName>
    </recommendedName>
</protein>
<dbReference type="Proteomes" id="UP001497516">
    <property type="component" value="Chromosome 8"/>
</dbReference>
<dbReference type="InterPro" id="IPR005162">
    <property type="entry name" value="Retrotrans_gag_dom"/>
</dbReference>
<accession>A0AAV2G999</accession>
<dbReference type="PANTHER" id="PTHR33223:SF11">
    <property type="entry name" value="ELEMENT PROTEIN, PUTATIVE-RELATED"/>
    <property type="match status" value="1"/>
</dbReference>
<dbReference type="EMBL" id="OZ034821">
    <property type="protein sequence ID" value="CAL1407269.1"/>
    <property type="molecule type" value="Genomic_DNA"/>
</dbReference>
<keyword evidence="4" id="KW-1185">Reference proteome</keyword>
<proteinExistence type="predicted"/>
<name>A0AAV2G999_9ROSI</name>
<feature type="compositionally biased region" description="Acidic residues" evidence="1">
    <location>
        <begin position="270"/>
        <end position="298"/>
    </location>
</feature>
<sequence>MNGVPDDAIRLHLFAHSLAGHAKRWLETQPPLSITSWDDLADKFVHRYYPASKTTEIQREITHFRQEPDEALRDVWERYSGFFWQLPHHGFSDAFTVGNFYNTLTLESQRVIESLCTKGDILTKTPPELNQMISTLAARDHSWGQSTRSRSSRDQGVHAMEAKSGLEQEVAELVQTLKQPNSLIPGKGLVGPPVAQCQWCVSSNHLVEDCQTMRESSTPQEQLDFIANARRLDPYSGTYNEGWRQHPNFSLNNSNTTKPSGWVDGLSMPPDEDEEDNDEDEEDEDYTGADEDDDDDGGAMDSDRPLIAHVFTSILEPFES</sequence>
<dbReference type="PANTHER" id="PTHR33223">
    <property type="entry name" value="CCHC-TYPE DOMAIN-CONTAINING PROTEIN"/>
    <property type="match status" value="1"/>
</dbReference>
<evidence type="ECO:0000256" key="1">
    <source>
        <dbReference type="SAM" id="MobiDB-lite"/>
    </source>
</evidence>
<dbReference type="Pfam" id="PF03732">
    <property type="entry name" value="Retrotrans_gag"/>
    <property type="match status" value="1"/>
</dbReference>
<evidence type="ECO:0000313" key="3">
    <source>
        <dbReference type="EMBL" id="CAL1407269.1"/>
    </source>
</evidence>
<dbReference type="AlphaFoldDB" id="A0AAV2G999"/>
<gene>
    <name evidence="3" type="ORF">LTRI10_LOCUS46947</name>
</gene>
<evidence type="ECO:0000259" key="2">
    <source>
        <dbReference type="Pfam" id="PF03732"/>
    </source>
</evidence>
<feature type="domain" description="Retrotransposon gag" evidence="2">
    <location>
        <begin position="13"/>
        <end position="104"/>
    </location>
</feature>
<feature type="region of interest" description="Disordered" evidence="1">
    <location>
        <begin position="244"/>
        <end position="305"/>
    </location>
</feature>
<feature type="compositionally biased region" description="Polar residues" evidence="1">
    <location>
        <begin position="247"/>
        <end position="259"/>
    </location>
</feature>
<reference evidence="3 4" key="1">
    <citation type="submission" date="2024-04" db="EMBL/GenBank/DDBJ databases">
        <authorList>
            <person name="Fracassetti M."/>
        </authorList>
    </citation>
    <scope>NUCLEOTIDE SEQUENCE [LARGE SCALE GENOMIC DNA]</scope>
</reference>
<organism evidence="3 4">
    <name type="scientific">Linum trigynum</name>
    <dbReference type="NCBI Taxonomy" id="586398"/>
    <lineage>
        <taxon>Eukaryota</taxon>
        <taxon>Viridiplantae</taxon>
        <taxon>Streptophyta</taxon>
        <taxon>Embryophyta</taxon>
        <taxon>Tracheophyta</taxon>
        <taxon>Spermatophyta</taxon>
        <taxon>Magnoliopsida</taxon>
        <taxon>eudicotyledons</taxon>
        <taxon>Gunneridae</taxon>
        <taxon>Pentapetalae</taxon>
        <taxon>rosids</taxon>
        <taxon>fabids</taxon>
        <taxon>Malpighiales</taxon>
        <taxon>Linaceae</taxon>
        <taxon>Linum</taxon>
    </lineage>
</organism>